<dbReference type="AlphaFoldDB" id="C0N9F5"/>
<proteinExistence type="predicted"/>
<feature type="domain" description="DUF2061" evidence="1">
    <location>
        <begin position="1"/>
        <end position="31"/>
    </location>
</feature>
<evidence type="ECO:0000313" key="2">
    <source>
        <dbReference type="EMBL" id="EEF78671.1"/>
    </source>
</evidence>
<dbReference type="Pfam" id="PF09834">
    <property type="entry name" value="DUF2061"/>
    <property type="match status" value="1"/>
</dbReference>
<sequence length="45" mass="4872">MTGSLLVGGAMALVEPAINTVAFYIHEKVWARTHAEPNMHYSASV</sequence>
<dbReference type="HOGENOM" id="CLU_3201969_0_0_6"/>
<protein>
    <recommendedName>
        <fullName evidence="1">DUF2061 domain-containing protein</fullName>
    </recommendedName>
</protein>
<organism evidence="2 3">
    <name type="scientific">Methylophaga thiooxydans DMS010</name>
    <dbReference type="NCBI Taxonomy" id="637616"/>
    <lineage>
        <taxon>Bacteria</taxon>
        <taxon>Pseudomonadati</taxon>
        <taxon>Pseudomonadota</taxon>
        <taxon>Gammaproteobacteria</taxon>
        <taxon>Thiotrichales</taxon>
        <taxon>Piscirickettsiaceae</taxon>
        <taxon>Methylophaga</taxon>
    </lineage>
</organism>
<evidence type="ECO:0000313" key="3">
    <source>
        <dbReference type="Proteomes" id="UP000004679"/>
    </source>
</evidence>
<reference evidence="2 3" key="1">
    <citation type="journal article" date="2011" name="J. Bacteriol.">
        <title>Draft genome sequence of the chemolithoheterotrophic, halophilic methylotroph Methylophaga thiooxydans DMS010.</title>
        <authorList>
            <person name="Boden R."/>
            <person name="Ferriera S."/>
            <person name="Johnson J."/>
            <person name="Kelly D.P."/>
            <person name="Murrell J.C."/>
            <person name="Schafer H."/>
        </authorList>
    </citation>
    <scope>NUCLEOTIDE SEQUENCE [LARGE SCALE GENOMIC DNA]</scope>
    <source>
        <strain evidence="2 3">DMS010</strain>
    </source>
</reference>
<keyword evidence="3" id="KW-1185">Reference proteome</keyword>
<evidence type="ECO:0000259" key="1">
    <source>
        <dbReference type="Pfam" id="PF09834"/>
    </source>
</evidence>
<name>C0N9F5_9GAMM</name>
<accession>C0N9F5</accession>
<dbReference type="InterPro" id="IPR018638">
    <property type="entry name" value="DUF2061_membrane"/>
</dbReference>
<dbReference type="Proteomes" id="UP000004679">
    <property type="component" value="Unassembled WGS sequence"/>
</dbReference>
<gene>
    <name evidence="2" type="ORF">MDMS009_2844</name>
</gene>
<dbReference type="EMBL" id="GG657906">
    <property type="protein sequence ID" value="EEF78671.1"/>
    <property type="molecule type" value="Genomic_DNA"/>
</dbReference>